<dbReference type="KEGG" id="goe:100899814"/>
<dbReference type="GeneID" id="100899814"/>
<gene>
    <name evidence="3" type="primary">LOC100899814</name>
</gene>
<evidence type="ECO:0000256" key="1">
    <source>
        <dbReference type="SAM" id="SignalP"/>
    </source>
</evidence>
<proteinExistence type="predicted"/>
<evidence type="ECO:0000313" key="3">
    <source>
        <dbReference type="RefSeq" id="XP_003738080.1"/>
    </source>
</evidence>
<keyword evidence="2" id="KW-1185">Reference proteome</keyword>
<organism evidence="2 3">
    <name type="scientific">Galendromus occidentalis</name>
    <name type="common">western predatory mite</name>
    <dbReference type="NCBI Taxonomy" id="34638"/>
    <lineage>
        <taxon>Eukaryota</taxon>
        <taxon>Metazoa</taxon>
        <taxon>Ecdysozoa</taxon>
        <taxon>Arthropoda</taxon>
        <taxon>Chelicerata</taxon>
        <taxon>Arachnida</taxon>
        <taxon>Acari</taxon>
        <taxon>Parasitiformes</taxon>
        <taxon>Mesostigmata</taxon>
        <taxon>Gamasina</taxon>
        <taxon>Phytoseioidea</taxon>
        <taxon>Phytoseiidae</taxon>
        <taxon>Typhlodrominae</taxon>
        <taxon>Galendromus</taxon>
    </lineage>
</organism>
<feature type="chain" id="PRO_5042497894" evidence="1">
    <location>
        <begin position="23"/>
        <end position="163"/>
    </location>
</feature>
<protein>
    <submittedName>
        <fullName evidence="3">Uncharacterized protein LOC100899814</fullName>
    </submittedName>
</protein>
<name>A0AAJ6QKQ7_9ACAR</name>
<keyword evidence="1" id="KW-0732">Signal</keyword>
<sequence length="163" mass="18003">MNFPHIFKVISVLSMLSIVCEATSAGRKVEPLFPTLKNITCFQCHSERDGPMCYNESQFSANESMVCQQSIVKGGGCAVFRFDTSEQATGVRRHSIERKCVDRCKPDCVVVGERHKLHLCTSCCNTTLCNVGDGGPPITMTSPFVIFGFTGVSLAYRNHWTVI</sequence>
<reference evidence="3" key="1">
    <citation type="submission" date="2025-08" db="UniProtKB">
        <authorList>
            <consortium name="RefSeq"/>
        </authorList>
    </citation>
    <scope>IDENTIFICATION</scope>
</reference>
<evidence type="ECO:0000313" key="2">
    <source>
        <dbReference type="Proteomes" id="UP000694867"/>
    </source>
</evidence>
<accession>A0AAJ6QKQ7</accession>
<dbReference type="AlphaFoldDB" id="A0AAJ6QKQ7"/>
<dbReference type="Proteomes" id="UP000694867">
    <property type="component" value="Unplaced"/>
</dbReference>
<dbReference type="RefSeq" id="XP_003738080.1">
    <property type="nucleotide sequence ID" value="XM_003738032.1"/>
</dbReference>
<feature type="signal peptide" evidence="1">
    <location>
        <begin position="1"/>
        <end position="22"/>
    </location>
</feature>